<protein>
    <submittedName>
        <fullName evidence="1">Uncharacterized protein</fullName>
    </submittedName>
</protein>
<dbReference type="EMBL" id="JAMKFB020000015">
    <property type="protein sequence ID" value="KAL0173404.1"/>
    <property type="molecule type" value="Genomic_DNA"/>
</dbReference>
<dbReference type="Proteomes" id="UP001529510">
    <property type="component" value="Unassembled WGS sequence"/>
</dbReference>
<proteinExistence type="predicted"/>
<feature type="non-terminal residue" evidence="1">
    <location>
        <position position="78"/>
    </location>
</feature>
<sequence length="78" mass="8929">MTALSNRDRGVKESYLVCIFDLLLIQPKMELKHHQAGLCWREITRARFLSPVTPVFLSPRQLGGEKWESGRSVAAFIE</sequence>
<name>A0ABD0PH67_CIRMR</name>
<gene>
    <name evidence="1" type="ORF">M9458_029372</name>
</gene>
<evidence type="ECO:0000313" key="1">
    <source>
        <dbReference type="EMBL" id="KAL0173404.1"/>
    </source>
</evidence>
<comment type="caution">
    <text evidence="1">The sequence shown here is derived from an EMBL/GenBank/DDBJ whole genome shotgun (WGS) entry which is preliminary data.</text>
</comment>
<organism evidence="1 2">
    <name type="scientific">Cirrhinus mrigala</name>
    <name type="common">Mrigala</name>
    <dbReference type="NCBI Taxonomy" id="683832"/>
    <lineage>
        <taxon>Eukaryota</taxon>
        <taxon>Metazoa</taxon>
        <taxon>Chordata</taxon>
        <taxon>Craniata</taxon>
        <taxon>Vertebrata</taxon>
        <taxon>Euteleostomi</taxon>
        <taxon>Actinopterygii</taxon>
        <taxon>Neopterygii</taxon>
        <taxon>Teleostei</taxon>
        <taxon>Ostariophysi</taxon>
        <taxon>Cypriniformes</taxon>
        <taxon>Cyprinidae</taxon>
        <taxon>Labeoninae</taxon>
        <taxon>Labeonini</taxon>
        <taxon>Cirrhinus</taxon>
    </lineage>
</organism>
<accession>A0ABD0PH67</accession>
<dbReference type="AlphaFoldDB" id="A0ABD0PH67"/>
<evidence type="ECO:0000313" key="2">
    <source>
        <dbReference type="Proteomes" id="UP001529510"/>
    </source>
</evidence>
<reference evidence="1 2" key="1">
    <citation type="submission" date="2024-05" db="EMBL/GenBank/DDBJ databases">
        <title>Genome sequencing and assembly of Indian major carp, Cirrhinus mrigala (Hamilton, 1822).</title>
        <authorList>
            <person name="Mohindra V."/>
            <person name="Chowdhury L.M."/>
            <person name="Lal K."/>
            <person name="Jena J.K."/>
        </authorList>
    </citation>
    <scope>NUCLEOTIDE SEQUENCE [LARGE SCALE GENOMIC DNA]</scope>
    <source>
        <strain evidence="1">CM1030</strain>
        <tissue evidence="1">Blood</tissue>
    </source>
</reference>
<keyword evidence="2" id="KW-1185">Reference proteome</keyword>